<protein>
    <submittedName>
        <fullName evidence="2">Leucine-rich repeat domain-containing protein</fullName>
    </submittedName>
</protein>
<accession>A0A5F1YAC5</accession>
<evidence type="ECO:0000313" key="2">
    <source>
        <dbReference type="EMBL" id="TGK32357.1"/>
    </source>
</evidence>
<feature type="signal peptide" evidence="1">
    <location>
        <begin position="1"/>
        <end position="20"/>
    </location>
</feature>
<dbReference type="Proteomes" id="UP000298277">
    <property type="component" value="Unassembled WGS sequence"/>
</dbReference>
<reference evidence="2" key="1">
    <citation type="journal article" date="2019" name="PLoS Negl. Trop. Dis.">
        <title>Revisiting the worldwide diversity of Leptospira species in the environment.</title>
        <authorList>
            <person name="Vincent A.T."/>
            <person name="Schiettekatte O."/>
            <person name="Bourhy P."/>
            <person name="Veyrier F.J."/>
            <person name="Picardeau M."/>
        </authorList>
    </citation>
    <scope>NUCLEOTIDE SEQUENCE [LARGE SCALE GENOMIC DNA]</scope>
    <source>
        <strain evidence="2">201800299</strain>
    </source>
</reference>
<evidence type="ECO:0000313" key="3">
    <source>
        <dbReference type="Proteomes" id="UP000298277"/>
    </source>
</evidence>
<feature type="chain" id="PRO_5022890302" evidence="1">
    <location>
        <begin position="21"/>
        <end position="41"/>
    </location>
</feature>
<dbReference type="EMBL" id="RQFA01000059">
    <property type="protein sequence ID" value="TGK32357.1"/>
    <property type="molecule type" value="Genomic_DNA"/>
</dbReference>
<feature type="non-terminal residue" evidence="2">
    <location>
        <position position="41"/>
    </location>
</feature>
<sequence length="41" mass="4607">MKRLVVFLIYLLGSATCALYADPQSDLTKSIYATLEKKGWV</sequence>
<keyword evidence="3" id="KW-1185">Reference proteome</keyword>
<gene>
    <name evidence="2" type="ORF">EHQ17_12785</name>
</gene>
<organism evidence="2 3">
    <name type="scientific">Leptospira gomenensis</name>
    <dbReference type="NCBI Taxonomy" id="2484974"/>
    <lineage>
        <taxon>Bacteria</taxon>
        <taxon>Pseudomonadati</taxon>
        <taxon>Spirochaetota</taxon>
        <taxon>Spirochaetia</taxon>
        <taxon>Leptospirales</taxon>
        <taxon>Leptospiraceae</taxon>
        <taxon>Leptospira</taxon>
    </lineage>
</organism>
<dbReference type="AlphaFoldDB" id="A0A5F1YAC5"/>
<comment type="caution">
    <text evidence="2">The sequence shown here is derived from an EMBL/GenBank/DDBJ whole genome shotgun (WGS) entry which is preliminary data.</text>
</comment>
<name>A0A5F1YAC5_9LEPT</name>
<keyword evidence="1" id="KW-0732">Signal</keyword>
<evidence type="ECO:0000256" key="1">
    <source>
        <dbReference type="SAM" id="SignalP"/>
    </source>
</evidence>
<proteinExistence type="predicted"/>